<evidence type="ECO:0000313" key="4">
    <source>
        <dbReference type="EMBL" id="EAA21650.1"/>
    </source>
</evidence>
<dbReference type="PANTHER" id="PTHR10026">
    <property type="entry name" value="CYCLIN"/>
    <property type="match status" value="1"/>
</dbReference>
<dbReference type="SUPFAM" id="SSF47954">
    <property type="entry name" value="Cyclin-like"/>
    <property type="match status" value="2"/>
</dbReference>
<accession>Q7RSX7</accession>
<dbReference type="CDD" id="cd20532">
    <property type="entry name" value="CYCLIN_CCNL_rpt1"/>
    <property type="match status" value="1"/>
</dbReference>
<evidence type="ECO:0000256" key="1">
    <source>
        <dbReference type="RuleBase" id="RU000383"/>
    </source>
</evidence>
<dbReference type="STRING" id="73239.Q7RSX7"/>
<dbReference type="Pfam" id="PF00134">
    <property type="entry name" value="Cyclin_N"/>
    <property type="match status" value="1"/>
</dbReference>
<dbReference type="InterPro" id="IPR043198">
    <property type="entry name" value="Cyclin/Ssn8"/>
</dbReference>
<feature type="transmembrane region" description="Helical" evidence="2">
    <location>
        <begin position="268"/>
        <end position="290"/>
    </location>
</feature>
<protein>
    <submittedName>
        <fullName evidence="4">Cyclin, putative</fullName>
    </submittedName>
</protein>
<evidence type="ECO:0000313" key="5">
    <source>
        <dbReference type="Proteomes" id="UP000008553"/>
    </source>
</evidence>
<proteinExistence type="inferred from homology"/>
<comment type="caution">
    <text evidence="4">The sequence shown here is derived from an EMBL/GenBank/DDBJ whole genome shotgun (WGS) entry which is preliminary data.</text>
</comment>
<dbReference type="AlphaFoldDB" id="Q7RSX7"/>
<dbReference type="Gene3D" id="1.10.472.10">
    <property type="entry name" value="Cyclin-like"/>
    <property type="match status" value="2"/>
</dbReference>
<reference evidence="4 5" key="1">
    <citation type="journal article" date="2002" name="Nature">
        <title>Genome sequence and comparative analysis of the model rodent malaria parasite Plasmodium yoelii yoelii.</title>
        <authorList>
            <person name="Carlton J.M."/>
            <person name="Angiuoli S.V."/>
            <person name="Suh B.B."/>
            <person name="Kooij T.W."/>
            <person name="Pertea M."/>
            <person name="Silva J.C."/>
            <person name="Ermolaeva M.D."/>
            <person name="Allen J.E."/>
            <person name="Selengut J.D."/>
            <person name="Koo H.L."/>
            <person name="Peterson J.D."/>
            <person name="Pop M."/>
            <person name="Kosack D.S."/>
            <person name="Shumway M.F."/>
            <person name="Bidwell S.L."/>
            <person name="Shallom S.J."/>
            <person name="van Aken S.E."/>
            <person name="Riedmuller S.B."/>
            <person name="Feldblyum T.V."/>
            <person name="Cho J.K."/>
            <person name="Quackenbush J."/>
            <person name="Sedegah M."/>
            <person name="Shoaibi A."/>
            <person name="Cummings L.M."/>
            <person name="Florens L."/>
            <person name="Yates J.R."/>
            <person name="Raine J.D."/>
            <person name="Sinden R.E."/>
            <person name="Harris M.A."/>
            <person name="Cunningham D.A."/>
            <person name="Preiser P.R."/>
            <person name="Bergman L.W."/>
            <person name="Vaidya A.B."/>
            <person name="van Lin L.H."/>
            <person name="Janse C.J."/>
            <person name="Waters A.P."/>
            <person name="Smith H.O."/>
            <person name="White O.R."/>
            <person name="Salzberg S.L."/>
            <person name="Venter J.C."/>
            <person name="Fraser C.M."/>
            <person name="Hoffman S.L."/>
            <person name="Gardner M.J."/>
            <person name="Carucci D.J."/>
        </authorList>
    </citation>
    <scope>NUCLEOTIDE SEQUENCE [LARGE SCALE GENOMIC DNA]</scope>
    <source>
        <strain evidence="4 5">17XNL</strain>
    </source>
</reference>
<dbReference type="PaxDb" id="73239-Q7RSX7"/>
<dbReference type="FunCoup" id="Q7RSX7">
    <property type="interactions" value="241"/>
</dbReference>
<dbReference type="CDD" id="cd20533">
    <property type="entry name" value="CYCLIN_CCNL_rpt2"/>
    <property type="match status" value="1"/>
</dbReference>
<gene>
    <name evidence="4" type="ORF">PY00225</name>
</gene>
<dbReference type="InParanoid" id="Q7RSX7"/>
<dbReference type="SMART" id="SM00385">
    <property type="entry name" value="CYCLIN"/>
    <property type="match status" value="2"/>
</dbReference>
<dbReference type="GO" id="GO:0006357">
    <property type="term" value="P:regulation of transcription by RNA polymerase II"/>
    <property type="evidence" value="ECO:0007669"/>
    <property type="project" value="InterPro"/>
</dbReference>
<dbReference type="InterPro" id="IPR013763">
    <property type="entry name" value="Cyclin-like_dom"/>
</dbReference>
<feature type="domain" description="Cyclin-like" evidence="3">
    <location>
        <begin position="36"/>
        <end position="152"/>
    </location>
</feature>
<evidence type="ECO:0000256" key="2">
    <source>
        <dbReference type="SAM" id="Phobius"/>
    </source>
</evidence>
<dbReference type="InterPro" id="IPR006671">
    <property type="entry name" value="Cyclin_N"/>
</dbReference>
<dbReference type="EMBL" id="AABL01000060">
    <property type="protein sequence ID" value="EAA21650.1"/>
    <property type="molecule type" value="Genomic_DNA"/>
</dbReference>
<evidence type="ECO:0000259" key="3">
    <source>
        <dbReference type="SMART" id="SM00385"/>
    </source>
</evidence>
<dbReference type="GO" id="GO:0016538">
    <property type="term" value="F:cyclin-dependent protein serine/threonine kinase regulator activity"/>
    <property type="evidence" value="ECO:0007669"/>
    <property type="project" value="InterPro"/>
</dbReference>
<dbReference type="PIRSF" id="PIRSF036580">
    <property type="entry name" value="Cyclin_L"/>
    <property type="match status" value="1"/>
</dbReference>
<name>Q7RSX7_PLAYO</name>
<dbReference type="InterPro" id="IPR036915">
    <property type="entry name" value="Cyclin-like_sf"/>
</dbReference>
<keyword evidence="2" id="KW-1133">Transmembrane helix</keyword>
<keyword evidence="2" id="KW-0812">Transmembrane</keyword>
<keyword evidence="1" id="KW-0195">Cyclin</keyword>
<sequence>MINDIILINKENIETPSEKKNVPKIDEIKLRIYACQLLQEAGIILKRKAVTIATSQVLFHRFYFKKSLTDFDVKIIAPSSLYLACKLEENFCSVYKIINTFYFLYKYEELKSKHYYFDVKNIKVDHFKIDIESQEYKDMKIEIFTYELLILKDIGFLIHKINQHPHSFLLPYIHSLFNNLNQFDDDITKKLAQISWGFLNDSMRTTLCCEYQPRCIAVASIFLAAYKLNIPLIKETNWFKLFDVDYDDIKNICIRILHPLSFCFLCKLFINLIVILYAFYIYAVFFFNYFKYVVLFF</sequence>
<dbReference type="Proteomes" id="UP000008553">
    <property type="component" value="Unassembled WGS sequence"/>
</dbReference>
<feature type="domain" description="Cyclin-like" evidence="3">
    <location>
        <begin position="174"/>
        <end position="258"/>
    </location>
</feature>
<organism evidence="4 5">
    <name type="scientific">Plasmodium yoelii yoelii</name>
    <dbReference type="NCBI Taxonomy" id="73239"/>
    <lineage>
        <taxon>Eukaryota</taxon>
        <taxon>Sar</taxon>
        <taxon>Alveolata</taxon>
        <taxon>Apicomplexa</taxon>
        <taxon>Aconoidasida</taxon>
        <taxon>Haemosporida</taxon>
        <taxon>Plasmodiidae</taxon>
        <taxon>Plasmodium</taxon>
        <taxon>Plasmodium (Vinckeia)</taxon>
    </lineage>
</organism>
<keyword evidence="5" id="KW-1185">Reference proteome</keyword>
<comment type="similarity">
    <text evidence="1">Belongs to the cyclin family.</text>
</comment>
<keyword evidence="2" id="KW-0472">Membrane</keyword>